<proteinExistence type="predicted"/>
<dbReference type="Proteomes" id="UP000078397">
    <property type="component" value="Unassembled WGS sequence"/>
</dbReference>
<comment type="caution">
    <text evidence="1">The sequence shown here is derived from an EMBL/GenBank/DDBJ whole genome shotgun (WGS) entry which is preliminary data.</text>
</comment>
<sequence length="110" mass="12112">MQDTYRVSIPHQHATLRRPSNVPCKTCSPAFHSRNRLDGPGPRPVRIDTSQKISRGLHCDPAVAIMQDEKIGCISWALSPMLVSCGWTLSSVFYLVVPYCADADADAGRD</sequence>
<accession>A0A219ARV7</accession>
<reference evidence="1 2" key="1">
    <citation type="journal article" date="2016" name="PLoS Pathog.">
        <title>Biosynthesis of antibiotic leucinostatins in bio-control fungus Purpureocillium lilacinum and their inhibition on phytophthora revealed by genome mining.</title>
        <authorList>
            <person name="Wang G."/>
            <person name="Liu Z."/>
            <person name="Lin R."/>
            <person name="Li E."/>
            <person name="Mao Z."/>
            <person name="Ling J."/>
            <person name="Yang Y."/>
            <person name="Yin W.B."/>
            <person name="Xie B."/>
        </authorList>
    </citation>
    <scope>NUCLEOTIDE SEQUENCE [LARGE SCALE GENOMIC DNA]</scope>
    <source>
        <strain evidence="1">170</strain>
    </source>
</reference>
<evidence type="ECO:0000313" key="2">
    <source>
        <dbReference type="Proteomes" id="UP000078397"/>
    </source>
</evidence>
<dbReference type="KEGG" id="pchm:VFPPC_17508"/>
<dbReference type="GeneID" id="33936465"/>
<organism evidence="1 2">
    <name type="scientific">Pochonia chlamydosporia 170</name>
    <dbReference type="NCBI Taxonomy" id="1380566"/>
    <lineage>
        <taxon>Eukaryota</taxon>
        <taxon>Fungi</taxon>
        <taxon>Dikarya</taxon>
        <taxon>Ascomycota</taxon>
        <taxon>Pezizomycotina</taxon>
        <taxon>Sordariomycetes</taxon>
        <taxon>Hypocreomycetidae</taxon>
        <taxon>Hypocreales</taxon>
        <taxon>Clavicipitaceae</taxon>
        <taxon>Pochonia</taxon>
    </lineage>
</organism>
<evidence type="ECO:0000313" key="1">
    <source>
        <dbReference type="EMBL" id="OWT43329.1"/>
    </source>
</evidence>
<protein>
    <submittedName>
        <fullName evidence="1">Uncharacterized protein</fullName>
    </submittedName>
</protein>
<dbReference type="AlphaFoldDB" id="A0A219ARV7"/>
<name>A0A219ARV7_METCM</name>
<keyword evidence="2" id="KW-1185">Reference proteome</keyword>
<dbReference type="EMBL" id="LSBJ02000002">
    <property type="protein sequence ID" value="OWT43329.1"/>
    <property type="molecule type" value="Genomic_DNA"/>
</dbReference>
<dbReference type="RefSeq" id="XP_022285762.1">
    <property type="nucleotide sequence ID" value="XM_022429211.1"/>
</dbReference>
<gene>
    <name evidence="1" type="ORF">VFPPC_17508</name>
</gene>